<proteinExistence type="predicted"/>
<evidence type="ECO:0000313" key="1">
    <source>
        <dbReference type="EMBL" id="PZT67015.1"/>
    </source>
</evidence>
<dbReference type="EMBL" id="QKWZ01000151">
    <property type="protein sequence ID" value="PZT67015.1"/>
    <property type="molecule type" value="Genomic_DNA"/>
</dbReference>
<evidence type="ECO:0000313" key="2">
    <source>
        <dbReference type="Proteomes" id="UP000249482"/>
    </source>
</evidence>
<protein>
    <submittedName>
        <fullName evidence="1">Uncharacterized protein</fullName>
    </submittedName>
</protein>
<dbReference type="AlphaFoldDB" id="A0A2W6PG56"/>
<name>A0A2W6PG56_ECOLX</name>
<reference evidence="1 2" key="1">
    <citation type="submission" date="2018-06" db="EMBL/GenBank/DDBJ databases">
        <title>Draft genome sequence of mcr-1-harboring Escherichia coli isolated from wound infection of a hospitalized patient, in Bolivia.</title>
        <authorList>
            <person name="Munoz M.E."/>
            <person name="Moura Q."/>
            <person name="Ventura P.R.M."/>
            <person name="Bustos L.R."/>
            <person name="Ovando B.G."/>
            <person name="Terrazas D.I.V."/>
            <person name="Yarhui N.B."/>
            <person name="Cerdeira L."/>
            <person name="Lincopan N."/>
        </authorList>
    </citation>
    <scope>NUCLEOTIDE SEQUENCE [LARGE SCALE GENOMIC DNA]</scope>
    <source>
        <strain evidence="1 2">EcMLT</strain>
    </source>
</reference>
<dbReference type="Proteomes" id="UP000249482">
    <property type="component" value="Unassembled WGS sequence"/>
</dbReference>
<comment type="caution">
    <text evidence="1">The sequence shown here is derived from an EMBL/GenBank/DDBJ whole genome shotgun (WGS) entry which is preliminary data.</text>
</comment>
<accession>A0A2W6PG56</accession>
<gene>
    <name evidence="1" type="ORF">DNQ45_06970</name>
</gene>
<sequence>MVKTPPHRIEFKKTPFTQPDIHKSQYQVASGNIAINIILPLSKNRNSVRKPHQYLTSSIKNNDMRDTPTPEMISPYKKIIFINTTEPQ</sequence>
<organism evidence="1 2">
    <name type="scientific">Escherichia coli</name>
    <dbReference type="NCBI Taxonomy" id="562"/>
    <lineage>
        <taxon>Bacteria</taxon>
        <taxon>Pseudomonadati</taxon>
        <taxon>Pseudomonadota</taxon>
        <taxon>Gammaproteobacteria</taxon>
        <taxon>Enterobacterales</taxon>
        <taxon>Enterobacteriaceae</taxon>
        <taxon>Escherichia</taxon>
    </lineage>
</organism>